<evidence type="ECO:0000313" key="1">
    <source>
        <dbReference type="EMBL" id="CAG8482322.1"/>
    </source>
</evidence>
<dbReference type="EMBL" id="CAJVPY010000593">
    <property type="protein sequence ID" value="CAG8482322.1"/>
    <property type="molecule type" value="Genomic_DNA"/>
</dbReference>
<dbReference type="AlphaFoldDB" id="A0A9N8Z957"/>
<evidence type="ECO:0000313" key="2">
    <source>
        <dbReference type="Proteomes" id="UP000789405"/>
    </source>
</evidence>
<comment type="caution">
    <text evidence="1">The sequence shown here is derived from an EMBL/GenBank/DDBJ whole genome shotgun (WGS) entry which is preliminary data.</text>
</comment>
<accession>A0A9N8Z957</accession>
<reference evidence="1" key="1">
    <citation type="submission" date="2021-06" db="EMBL/GenBank/DDBJ databases">
        <authorList>
            <person name="Kallberg Y."/>
            <person name="Tangrot J."/>
            <person name="Rosling A."/>
        </authorList>
    </citation>
    <scope>NUCLEOTIDE SEQUENCE</scope>
    <source>
        <strain evidence="1">MA453B</strain>
    </source>
</reference>
<protein>
    <submittedName>
        <fullName evidence="1">13246_t:CDS:1</fullName>
    </submittedName>
</protein>
<proteinExistence type="predicted"/>
<keyword evidence="2" id="KW-1185">Reference proteome</keyword>
<organism evidence="1 2">
    <name type="scientific">Dentiscutata erythropus</name>
    <dbReference type="NCBI Taxonomy" id="1348616"/>
    <lineage>
        <taxon>Eukaryota</taxon>
        <taxon>Fungi</taxon>
        <taxon>Fungi incertae sedis</taxon>
        <taxon>Mucoromycota</taxon>
        <taxon>Glomeromycotina</taxon>
        <taxon>Glomeromycetes</taxon>
        <taxon>Diversisporales</taxon>
        <taxon>Gigasporaceae</taxon>
        <taxon>Dentiscutata</taxon>
    </lineage>
</organism>
<dbReference type="Proteomes" id="UP000789405">
    <property type="component" value="Unassembled WGS sequence"/>
</dbReference>
<gene>
    <name evidence="1" type="ORF">DERYTH_LOCUS1989</name>
</gene>
<name>A0A9N8Z957_9GLOM</name>
<sequence length="42" mass="4998">MELELKDIHLSNEHEEKVFANYQKFTIVMSTELENTSYNSSF</sequence>